<dbReference type="SUPFAM" id="SSF55785">
    <property type="entry name" value="PYP-like sensor domain (PAS domain)"/>
    <property type="match status" value="1"/>
</dbReference>
<dbReference type="PANTHER" id="PTHR44591:SF3">
    <property type="entry name" value="RESPONSE REGULATORY DOMAIN-CONTAINING PROTEIN"/>
    <property type="match status" value="1"/>
</dbReference>
<evidence type="ECO:0000313" key="6">
    <source>
        <dbReference type="Proteomes" id="UP000231879"/>
    </source>
</evidence>
<feature type="modified residue" description="4-aspartylphosphate" evidence="2">
    <location>
        <position position="58"/>
    </location>
</feature>
<dbReference type="SMART" id="SM00091">
    <property type="entry name" value="PAS"/>
    <property type="match status" value="1"/>
</dbReference>
<evidence type="ECO:0000259" key="3">
    <source>
        <dbReference type="PROSITE" id="PS50110"/>
    </source>
</evidence>
<dbReference type="CDD" id="cd00130">
    <property type="entry name" value="PAS"/>
    <property type="match status" value="1"/>
</dbReference>
<dbReference type="InterPro" id="IPR013767">
    <property type="entry name" value="PAS_fold"/>
</dbReference>
<reference evidence="5 6" key="1">
    <citation type="submission" date="2017-07" db="EMBL/GenBank/DDBJ databases">
        <title>Leptospira spp. isolated from tropical soils.</title>
        <authorList>
            <person name="Thibeaux R."/>
            <person name="Iraola G."/>
            <person name="Ferres I."/>
            <person name="Bierque E."/>
            <person name="Girault D."/>
            <person name="Soupe-Gilbert M.-E."/>
            <person name="Picardeau M."/>
            <person name="Goarant C."/>
        </authorList>
    </citation>
    <scope>NUCLEOTIDE SEQUENCE [LARGE SCALE GENOMIC DNA]</scope>
    <source>
        <strain evidence="5 6">FH4-C-A1</strain>
    </source>
</reference>
<dbReference type="PROSITE" id="PS50110">
    <property type="entry name" value="RESPONSE_REGULATORY"/>
    <property type="match status" value="1"/>
</dbReference>
<keyword evidence="1 2" id="KW-0597">Phosphoprotein</keyword>
<dbReference type="InterPro" id="IPR011006">
    <property type="entry name" value="CheY-like_superfamily"/>
</dbReference>
<dbReference type="SMART" id="SM00448">
    <property type="entry name" value="REC"/>
    <property type="match status" value="1"/>
</dbReference>
<proteinExistence type="predicted"/>
<protein>
    <recommendedName>
        <fullName evidence="7">GGDEF domain-containing response regulator</fullName>
    </recommendedName>
</protein>
<sequence length="252" mass="28142">MVSKESSKILIVEDETLVAQDIKRRLLKMGYENLLVSVTGDDAIEQARTFQPDLILMDIILSKGNLNGIETVKKIQEFLDVPVVYLTASSDVDTMKEAKETNPSGFILKPFQTRELQIAIELILYKNDSDKEIQKKERLVRSTLKNIGEGIIAIDNTETVYFMNTVALTLTGWKEEEALGRSIQEILNLAPVIKLGNIETSNFAPDSYVIPTEGFLLSKNGERTSVEIVNRAILGNESEAIGKVLIIRKKAE</sequence>
<dbReference type="PROSITE" id="PS50112">
    <property type="entry name" value="PAS"/>
    <property type="match status" value="1"/>
</dbReference>
<evidence type="ECO:0000313" key="5">
    <source>
        <dbReference type="EMBL" id="PJZ57736.1"/>
    </source>
</evidence>
<dbReference type="NCBIfam" id="TIGR00229">
    <property type="entry name" value="sensory_box"/>
    <property type="match status" value="1"/>
</dbReference>
<dbReference type="RefSeq" id="WP_100761389.1">
    <property type="nucleotide sequence ID" value="NZ_NPDS01000002.1"/>
</dbReference>
<dbReference type="Pfam" id="PF00072">
    <property type="entry name" value="Response_reg"/>
    <property type="match status" value="1"/>
</dbReference>
<evidence type="ECO:0008006" key="7">
    <source>
        <dbReference type="Google" id="ProtNLM"/>
    </source>
</evidence>
<name>A0ABX4NLM0_9LEPT</name>
<dbReference type="EMBL" id="NPDS01000002">
    <property type="protein sequence ID" value="PJZ57736.1"/>
    <property type="molecule type" value="Genomic_DNA"/>
</dbReference>
<dbReference type="Pfam" id="PF00989">
    <property type="entry name" value="PAS"/>
    <property type="match status" value="1"/>
</dbReference>
<dbReference type="Gene3D" id="3.40.50.2300">
    <property type="match status" value="1"/>
</dbReference>
<dbReference type="CDD" id="cd17534">
    <property type="entry name" value="REC_DC-like"/>
    <property type="match status" value="1"/>
</dbReference>
<dbReference type="Proteomes" id="UP000231879">
    <property type="component" value="Unassembled WGS sequence"/>
</dbReference>
<dbReference type="InterPro" id="IPR001789">
    <property type="entry name" value="Sig_transdc_resp-reg_receiver"/>
</dbReference>
<keyword evidence="6" id="KW-1185">Reference proteome</keyword>
<gene>
    <name evidence="5" type="ORF">CH367_04840</name>
</gene>
<feature type="domain" description="Response regulatory" evidence="3">
    <location>
        <begin position="8"/>
        <end position="124"/>
    </location>
</feature>
<feature type="domain" description="PAS" evidence="4">
    <location>
        <begin position="136"/>
        <end position="188"/>
    </location>
</feature>
<evidence type="ECO:0000256" key="1">
    <source>
        <dbReference type="ARBA" id="ARBA00022553"/>
    </source>
</evidence>
<dbReference type="InterPro" id="IPR000014">
    <property type="entry name" value="PAS"/>
</dbReference>
<organism evidence="5 6">
    <name type="scientific">Leptospira barantonii</name>
    <dbReference type="NCBI Taxonomy" id="2023184"/>
    <lineage>
        <taxon>Bacteria</taxon>
        <taxon>Pseudomonadati</taxon>
        <taxon>Spirochaetota</taxon>
        <taxon>Spirochaetia</taxon>
        <taxon>Leptospirales</taxon>
        <taxon>Leptospiraceae</taxon>
        <taxon>Leptospira</taxon>
    </lineage>
</organism>
<accession>A0ABX4NLM0</accession>
<dbReference type="InterPro" id="IPR050595">
    <property type="entry name" value="Bact_response_regulator"/>
</dbReference>
<dbReference type="InterPro" id="IPR035965">
    <property type="entry name" value="PAS-like_dom_sf"/>
</dbReference>
<dbReference type="PANTHER" id="PTHR44591">
    <property type="entry name" value="STRESS RESPONSE REGULATOR PROTEIN 1"/>
    <property type="match status" value="1"/>
</dbReference>
<comment type="caution">
    <text evidence="5">The sequence shown here is derived from an EMBL/GenBank/DDBJ whole genome shotgun (WGS) entry which is preliminary data.</text>
</comment>
<dbReference type="SUPFAM" id="SSF52172">
    <property type="entry name" value="CheY-like"/>
    <property type="match status" value="1"/>
</dbReference>
<evidence type="ECO:0000256" key="2">
    <source>
        <dbReference type="PROSITE-ProRule" id="PRU00169"/>
    </source>
</evidence>
<dbReference type="Gene3D" id="3.30.450.20">
    <property type="entry name" value="PAS domain"/>
    <property type="match status" value="1"/>
</dbReference>
<evidence type="ECO:0000259" key="4">
    <source>
        <dbReference type="PROSITE" id="PS50112"/>
    </source>
</evidence>